<organism evidence="1">
    <name type="scientific">Edaphobacter paludis</name>
    <dbReference type="NCBI Taxonomy" id="3035702"/>
    <lineage>
        <taxon>Bacteria</taxon>
        <taxon>Pseudomonadati</taxon>
        <taxon>Acidobacteriota</taxon>
        <taxon>Terriglobia</taxon>
        <taxon>Terriglobales</taxon>
        <taxon>Acidobacteriaceae</taxon>
        <taxon>Edaphobacter</taxon>
    </lineage>
</organism>
<gene>
    <name evidence="1" type="ORF">P8936_06335</name>
</gene>
<proteinExistence type="predicted"/>
<name>A0AAU7DBK9_9BACT</name>
<evidence type="ECO:0008006" key="2">
    <source>
        <dbReference type="Google" id="ProtNLM"/>
    </source>
</evidence>
<sequence length="82" mass="9041">MIDARTLARLVRIDPQLLCPVKHRSAEAQADLTVIRARAALVRTRTMLVNAARGLTKSYGERLRGCNARGMKPKAAEDLSPE</sequence>
<dbReference type="EMBL" id="CP121195">
    <property type="protein sequence ID" value="XBH14771.1"/>
    <property type="molecule type" value="Genomic_DNA"/>
</dbReference>
<dbReference type="RefSeq" id="WP_348270043.1">
    <property type="nucleotide sequence ID" value="NZ_CP121195.1"/>
</dbReference>
<protein>
    <recommendedName>
        <fullName evidence="2">Transposase</fullName>
    </recommendedName>
</protein>
<evidence type="ECO:0000313" key="1">
    <source>
        <dbReference type="EMBL" id="XBH14771.1"/>
    </source>
</evidence>
<dbReference type="AlphaFoldDB" id="A0AAU7DBK9"/>
<accession>A0AAU7DBK9</accession>
<reference evidence="1" key="1">
    <citation type="submission" date="2023-03" db="EMBL/GenBank/DDBJ databases">
        <title>Edaphobacter sp.</title>
        <authorList>
            <person name="Huber K.J."/>
            <person name="Papendorf J."/>
            <person name="Pilke C."/>
            <person name="Bunk B."/>
            <person name="Sproeer C."/>
            <person name="Pester M."/>
        </authorList>
    </citation>
    <scope>NUCLEOTIDE SEQUENCE</scope>
    <source>
        <strain evidence="1">DSM 109920</strain>
    </source>
</reference>